<evidence type="ECO:0000259" key="2">
    <source>
        <dbReference type="Pfam" id="PF00501"/>
    </source>
</evidence>
<dbReference type="InterPro" id="IPR042099">
    <property type="entry name" value="ANL_N_sf"/>
</dbReference>
<dbReference type="EMBL" id="BTPE01000010">
    <property type="protein sequence ID" value="GMQ34533.1"/>
    <property type="molecule type" value="Genomic_DNA"/>
</dbReference>
<keyword evidence="4" id="KW-1185">Reference proteome</keyword>
<name>A0ABQ6Q388_9BACT</name>
<reference evidence="3 4" key="1">
    <citation type="submission" date="2023-08" db="EMBL/GenBank/DDBJ databases">
        <title>Draft genome sequence of Algoriphagus taiwanensis.</title>
        <authorList>
            <person name="Takatani N."/>
            <person name="Hosokawa M."/>
            <person name="Sawabe T."/>
        </authorList>
    </citation>
    <scope>NUCLEOTIDE SEQUENCE [LARGE SCALE GENOMIC DNA]</scope>
    <source>
        <strain evidence="3 4">JCM 19755</strain>
    </source>
</reference>
<dbReference type="InterPro" id="IPR045851">
    <property type="entry name" value="AMP-bd_C_sf"/>
</dbReference>
<sequence>MFQLHFENQVFSKIDDFERTTPDFPVFAKAAFAFCRAWLAGEQTFSQATSGSTGTPKQITVSRQQMEASAKATGAFFKTDSRSNLLCCLNPAYIAGKMMLVRAMVWDCEVILTEPSANPLQQIDLEIDFIAMVPLQVQACVDDDKSCQKLKKINHLIIGGAPISAKLKFSLIETGIQAWQTFGMTETVSHIALAPITSHELIYQVLPGVQFGQDSRGALWIKSEMSGPEPIQTNDLIEPRSDSSFVWLGRDDFVINSGGIKIHPELLEAKIEPLLQLYFPDSLFFIFGEKDEKLGEKVMLLIESKSGEEKQAGELQNTLKASLEKYEVPKGIYFLPSFLMTPSGKINRAQTQSLV</sequence>
<dbReference type="SUPFAM" id="SSF56801">
    <property type="entry name" value="Acetyl-CoA synthetase-like"/>
    <property type="match status" value="1"/>
</dbReference>
<comment type="similarity">
    <text evidence="1">Belongs to the ATP-dependent AMP-binding enzyme family.</text>
</comment>
<comment type="caution">
    <text evidence="3">The sequence shown here is derived from an EMBL/GenBank/DDBJ whole genome shotgun (WGS) entry which is preliminary data.</text>
</comment>
<dbReference type="PANTHER" id="PTHR43201:SF8">
    <property type="entry name" value="ACYL-COA SYNTHETASE FAMILY MEMBER 3"/>
    <property type="match status" value="1"/>
</dbReference>
<accession>A0ABQ6Q388</accession>
<dbReference type="PANTHER" id="PTHR43201">
    <property type="entry name" value="ACYL-COA SYNTHETASE"/>
    <property type="match status" value="1"/>
</dbReference>
<gene>
    <name evidence="3" type="ORF">Ataiwa_28060</name>
</gene>
<organism evidence="3 4">
    <name type="scientific">Algoriphagus taiwanensis</name>
    <dbReference type="NCBI Taxonomy" id="1445656"/>
    <lineage>
        <taxon>Bacteria</taxon>
        <taxon>Pseudomonadati</taxon>
        <taxon>Bacteroidota</taxon>
        <taxon>Cytophagia</taxon>
        <taxon>Cytophagales</taxon>
        <taxon>Cyclobacteriaceae</taxon>
        <taxon>Algoriphagus</taxon>
    </lineage>
</organism>
<feature type="domain" description="AMP-dependent synthetase/ligase" evidence="2">
    <location>
        <begin position="49"/>
        <end position="194"/>
    </location>
</feature>
<dbReference type="Pfam" id="PF00501">
    <property type="entry name" value="AMP-binding"/>
    <property type="match status" value="1"/>
</dbReference>
<dbReference type="Gene3D" id="3.30.300.30">
    <property type="match status" value="1"/>
</dbReference>
<protein>
    <submittedName>
        <fullName evidence="3">AMP-binding protein</fullName>
    </submittedName>
</protein>
<dbReference type="Gene3D" id="3.40.50.12780">
    <property type="entry name" value="N-terminal domain of ligase-like"/>
    <property type="match status" value="1"/>
</dbReference>
<evidence type="ECO:0000256" key="1">
    <source>
        <dbReference type="ARBA" id="ARBA00006432"/>
    </source>
</evidence>
<dbReference type="RefSeq" id="WP_338229359.1">
    <property type="nucleotide sequence ID" value="NZ_BTPE01000010.1"/>
</dbReference>
<evidence type="ECO:0000313" key="3">
    <source>
        <dbReference type="EMBL" id="GMQ34533.1"/>
    </source>
</evidence>
<dbReference type="InterPro" id="IPR000873">
    <property type="entry name" value="AMP-dep_synth/lig_dom"/>
</dbReference>
<proteinExistence type="inferred from homology"/>
<dbReference type="Proteomes" id="UP001307705">
    <property type="component" value="Unassembled WGS sequence"/>
</dbReference>
<evidence type="ECO:0000313" key="4">
    <source>
        <dbReference type="Proteomes" id="UP001307705"/>
    </source>
</evidence>